<protein>
    <submittedName>
        <fullName evidence="1">Uncharacterized protein</fullName>
    </submittedName>
</protein>
<dbReference type="EMBL" id="LKAM01000001">
    <property type="protein sequence ID" value="KUM51011.1"/>
    <property type="molecule type" value="Genomic_DNA"/>
</dbReference>
<accession>A0A101M4N3</accession>
<proteinExistence type="predicted"/>
<organism evidence="1">
    <name type="scientific">Picea glauca</name>
    <name type="common">White spruce</name>
    <name type="synonym">Pinus glauca</name>
    <dbReference type="NCBI Taxonomy" id="3330"/>
    <lineage>
        <taxon>Eukaryota</taxon>
        <taxon>Viridiplantae</taxon>
        <taxon>Streptophyta</taxon>
        <taxon>Embryophyta</taxon>
        <taxon>Tracheophyta</taxon>
        <taxon>Spermatophyta</taxon>
        <taxon>Pinopsida</taxon>
        <taxon>Pinidae</taxon>
        <taxon>Conifers I</taxon>
        <taxon>Pinales</taxon>
        <taxon>Pinaceae</taxon>
        <taxon>Picea</taxon>
    </lineage>
</organism>
<evidence type="ECO:0000313" key="1">
    <source>
        <dbReference type="EMBL" id="KUM51011.1"/>
    </source>
</evidence>
<sequence>MNELILFFGLTNPARSERTITVRFIGLLFSHIGLLFRGKSGRRLSLKVMGALNGIRELAALNGFGWIGIVWLPELPSHLRSSILKFLP</sequence>
<dbReference type="AlphaFoldDB" id="A0A101M4N3"/>
<geneLocation type="mitochondrion" evidence="1"/>
<keyword evidence="1" id="KW-0496">Mitochondrion</keyword>
<reference evidence="1" key="1">
    <citation type="journal article" date="2015" name="Genome Biol. Evol.">
        <title>Organellar Genomes of White Spruce (Picea glauca): Assembly and Annotation.</title>
        <authorList>
            <person name="Jackman S.D."/>
            <person name="Warren R.L."/>
            <person name="Gibb E.A."/>
            <person name="Vandervalk B.P."/>
            <person name="Mohamadi H."/>
            <person name="Chu J."/>
            <person name="Raymond A."/>
            <person name="Pleasance S."/>
            <person name="Coope R."/>
            <person name="Wildung M.R."/>
            <person name="Ritland C.E."/>
            <person name="Bousquet J."/>
            <person name="Jones S.J."/>
            <person name="Bohlmann J."/>
            <person name="Birol I."/>
        </authorList>
    </citation>
    <scope>NUCLEOTIDE SEQUENCE [LARGE SCALE GENOMIC DNA]</scope>
    <source>
        <tissue evidence="1">Flushing bud</tissue>
    </source>
</reference>
<comment type="caution">
    <text evidence="1">The sequence shown here is derived from an EMBL/GenBank/DDBJ whole genome shotgun (WGS) entry which is preliminary data.</text>
</comment>
<gene>
    <name evidence="1" type="ORF">ABT39_MTgene857</name>
</gene>
<name>A0A101M4N3_PICGL</name>